<gene>
    <name evidence="2" type="ORF">ACFFGA_02500</name>
</gene>
<accession>A0ABV6Q556</accession>
<comment type="caution">
    <text evidence="2">The sequence shown here is derived from an EMBL/GenBank/DDBJ whole genome shotgun (WGS) entry which is preliminary data.</text>
</comment>
<keyword evidence="1" id="KW-0812">Transmembrane</keyword>
<feature type="transmembrane region" description="Helical" evidence="1">
    <location>
        <begin position="115"/>
        <end position="136"/>
    </location>
</feature>
<feature type="transmembrane region" description="Helical" evidence="1">
    <location>
        <begin position="170"/>
        <end position="189"/>
    </location>
</feature>
<organism evidence="2 3">
    <name type="scientific">Winogradskyella pulchriflava</name>
    <dbReference type="NCBI Taxonomy" id="1110688"/>
    <lineage>
        <taxon>Bacteria</taxon>
        <taxon>Pseudomonadati</taxon>
        <taxon>Bacteroidota</taxon>
        <taxon>Flavobacteriia</taxon>
        <taxon>Flavobacteriales</taxon>
        <taxon>Flavobacteriaceae</taxon>
        <taxon>Winogradskyella</taxon>
    </lineage>
</organism>
<sequence length="199" mass="22584">MSTFTHIDASLKEMITRPKLIIDSFIRFGGISTAFSSLHYDAYANIMATVDYVSANGFSYGYQLLSTLLFFVPRSLWGAKPTSSGELIGNYLIDEYNFGYSNLSNPLVSEGYVDFGFFGLIFMALVLAYFIIRLLLWLQSTDPLKKHIAFYFAIHLMFLLRGDLTNGFSYYVGTFLGVYTVPKLVNYFAKFLIKSSVRK</sequence>
<reference evidence="2 3" key="1">
    <citation type="submission" date="2024-09" db="EMBL/GenBank/DDBJ databases">
        <authorList>
            <person name="Sun Q."/>
            <person name="Mori K."/>
        </authorList>
    </citation>
    <scope>NUCLEOTIDE SEQUENCE [LARGE SCALE GENOMIC DNA]</scope>
    <source>
        <strain evidence="2 3">NCAIM B.02481</strain>
    </source>
</reference>
<dbReference type="Proteomes" id="UP001589832">
    <property type="component" value="Unassembled WGS sequence"/>
</dbReference>
<evidence type="ECO:0000313" key="2">
    <source>
        <dbReference type="EMBL" id="MFC0603408.1"/>
    </source>
</evidence>
<dbReference type="RefSeq" id="WP_386059167.1">
    <property type="nucleotide sequence ID" value="NZ_JBHLTQ010000001.1"/>
</dbReference>
<dbReference type="EMBL" id="JBHLTQ010000001">
    <property type="protein sequence ID" value="MFC0603408.1"/>
    <property type="molecule type" value="Genomic_DNA"/>
</dbReference>
<keyword evidence="1" id="KW-1133">Transmembrane helix</keyword>
<name>A0ABV6Q556_9FLAO</name>
<keyword evidence="1" id="KW-0472">Membrane</keyword>
<protein>
    <recommendedName>
        <fullName evidence="4">O-antigen polysaccharide polymerase Wzy</fullName>
    </recommendedName>
</protein>
<evidence type="ECO:0000256" key="1">
    <source>
        <dbReference type="SAM" id="Phobius"/>
    </source>
</evidence>
<evidence type="ECO:0008006" key="4">
    <source>
        <dbReference type="Google" id="ProtNLM"/>
    </source>
</evidence>
<keyword evidence="3" id="KW-1185">Reference proteome</keyword>
<evidence type="ECO:0000313" key="3">
    <source>
        <dbReference type="Proteomes" id="UP001589832"/>
    </source>
</evidence>
<proteinExistence type="predicted"/>